<name>A0A7Z7B5M4_9BURK</name>
<proteinExistence type="predicted"/>
<protein>
    <submittedName>
        <fullName evidence="1">Uncharacterized protein</fullName>
    </submittedName>
</protein>
<accession>A0A7Z7B5M4</accession>
<dbReference type="Proteomes" id="UP000198900">
    <property type="component" value="Unassembled WGS sequence"/>
</dbReference>
<dbReference type="AlphaFoldDB" id="A0A7Z7B5M4"/>
<comment type="caution">
    <text evidence="1">The sequence shown here is derived from an EMBL/GenBank/DDBJ whole genome shotgun (WGS) entry which is preliminary data.</text>
</comment>
<evidence type="ECO:0000313" key="1">
    <source>
        <dbReference type="EMBL" id="SDH55725.1"/>
    </source>
</evidence>
<sequence>MGVTASGRPDRPKCGKTHPACLSLRTSLQGQAQDRTGFRERKSSLADGRRAHKLQECFNPMQPCYRNTPLYEYRHLFVAIDVALAPTSRVNGEEGRAVAKRHSADTSQMRCGPWRPVLILARCAKSLCSGSLRSLRVPR</sequence>
<evidence type="ECO:0000313" key="2">
    <source>
        <dbReference type="Proteomes" id="UP000198900"/>
    </source>
</evidence>
<dbReference type="EMBL" id="FNDI01000005">
    <property type="protein sequence ID" value="SDH55725.1"/>
    <property type="molecule type" value="Genomic_DNA"/>
</dbReference>
<organism evidence="1 2">
    <name type="scientific">Paraburkholderia steynii</name>
    <dbReference type="NCBI Taxonomy" id="1245441"/>
    <lineage>
        <taxon>Bacteria</taxon>
        <taxon>Pseudomonadati</taxon>
        <taxon>Pseudomonadota</taxon>
        <taxon>Betaproteobacteria</taxon>
        <taxon>Burkholderiales</taxon>
        <taxon>Burkholderiaceae</taxon>
        <taxon>Paraburkholderia</taxon>
    </lineage>
</organism>
<reference evidence="1" key="1">
    <citation type="submission" date="2016-10" db="EMBL/GenBank/DDBJ databases">
        <authorList>
            <person name="Varghese N."/>
            <person name="Submissions S."/>
        </authorList>
    </citation>
    <scope>NUCLEOTIDE SEQUENCE [LARGE SCALE GENOMIC DNA]</scope>
    <source>
        <strain evidence="1">YR281</strain>
    </source>
</reference>
<keyword evidence="2" id="KW-1185">Reference proteome</keyword>
<gene>
    <name evidence="1" type="ORF">SAMN04487926_105286</name>
</gene>